<evidence type="ECO:0000313" key="3">
    <source>
        <dbReference type="Proteomes" id="UP000004713"/>
    </source>
</evidence>
<keyword evidence="1" id="KW-0812">Transmembrane</keyword>
<dbReference type="PANTHER" id="PTHR38482:SF1">
    <property type="entry name" value="DMT FAMILY PROTEIN"/>
    <property type="match status" value="1"/>
</dbReference>
<feature type="transmembrane region" description="Helical" evidence="1">
    <location>
        <begin position="119"/>
        <end position="138"/>
    </location>
</feature>
<proteinExistence type="predicted"/>
<dbReference type="Pfam" id="PF04342">
    <property type="entry name" value="DMT_6"/>
    <property type="match status" value="1"/>
</dbReference>
<dbReference type="Proteomes" id="UP000004713">
    <property type="component" value="Unassembled WGS sequence"/>
</dbReference>
<organism evidence="2 3">
    <name type="scientific">Bacteroides stercoris ATCC 43183</name>
    <dbReference type="NCBI Taxonomy" id="449673"/>
    <lineage>
        <taxon>Bacteria</taxon>
        <taxon>Pseudomonadati</taxon>
        <taxon>Bacteroidota</taxon>
        <taxon>Bacteroidia</taxon>
        <taxon>Bacteroidales</taxon>
        <taxon>Bacteroidaceae</taxon>
        <taxon>Bacteroides</taxon>
    </lineage>
</organism>
<keyword evidence="1" id="KW-1133">Transmembrane helix</keyword>
<accession>B0NN69</accession>
<evidence type="ECO:0000313" key="2">
    <source>
        <dbReference type="EMBL" id="EDS16309.1"/>
    </source>
</evidence>
<dbReference type="AlphaFoldDB" id="B0NN69"/>
<feature type="transmembrane region" description="Helical" evidence="1">
    <location>
        <begin position="93"/>
        <end position="113"/>
    </location>
</feature>
<dbReference type="InterPro" id="IPR007437">
    <property type="entry name" value="DUF486"/>
</dbReference>
<feature type="transmembrane region" description="Helical" evidence="1">
    <location>
        <begin position="20"/>
        <end position="41"/>
    </location>
</feature>
<reference evidence="2 3" key="2">
    <citation type="submission" date="2007-11" db="EMBL/GenBank/DDBJ databases">
        <authorList>
            <person name="Fulton L."/>
            <person name="Clifton S."/>
            <person name="Fulton B."/>
            <person name="Xu J."/>
            <person name="Minx P."/>
            <person name="Pepin K.H."/>
            <person name="Johnson M."/>
            <person name="Thiruvilangam P."/>
            <person name="Bhonagiri V."/>
            <person name="Nash W.E."/>
            <person name="Mardis E.R."/>
            <person name="Wilson R.K."/>
        </authorList>
    </citation>
    <scope>NUCLEOTIDE SEQUENCE [LARGE SCALE GENOMIC DNA]</scope>
    <source>
        <strain evidence="2 3">ATCC 43183</strain>
    </source>
</reference>
<dbReference type="PIRSF" id="PIRSF021239">
    <property type="entry name" value="UCP021239"/>
    <property type="match status" value="1"/>
</dbReference>
<evidence type="ECO:0008006" key="4">
    <source>
        <dbReference type="Google" id="ProtNLM"/>
    </source>
</evidence>
<keyword evidence="1" id="KW-0472">Membrane</keyword>
<dbReference type="PANTHER" id="PTHR38482">
    <property type="entry name" value="DMT FAMILY PROTEIN"/>
    <property type="match status" value="1"/>
</dbReference>
<name>B0NN69_BACSE</name>
<reference evidence="2 3" key="1">
    <citation type="submission" date="2007-11" db="EMBL/GenBank/DDBJ databases">
        <title>Draft genome sequence of Bacteroides stercoris(ATCC 43183).</title>
        <authorList>
            <person name="Sudarsanam P."/>
            <person name="Ley R."/>
            <person name="Guruge J."/>
            <person name="Turnbaugh P.J."/>
            <person name="Mahowald M."/>
            <person name="Liep D."/>
            <person name="Gordon J."/>
        </authorList>
    </citation>
    <scope>NUCLEOTIDE SEQUENCE [LARGE SCALE GENOMIC DNA]</scope>
    <source>
        <strain evidence="2 3">ATCC 43183</strain>
    </source>
</reference>
<dbReference type="HOGENOM" id="CLU_133782_0_0_10"/>
<sequence>MKAGQAVDKQFLITNHYMKAFYTILLLIVSNVFMTFAWYGHLKLQEMKVISNWPLYAVILFSWMIALAEYSFQIPANRIGFIGNGGPFSLMQLKVIQEVVTLIIFTIFTTVLFKGESLHWNHFAAFVCLVLAVYFVFYK</sequence>
<feature type="transmembrane region" description="Helical" evidence="1">
    <location>
        <begin position="53"/>
        <end position="72"/>
    </location>
</feature>
<evidence type="ECO:0000256" key="1">
    <source>
        <dbReference type="SAM" id="Phobius"/>
    </source>
</evidence>
<protein>
    <recommendedName>
        <fullName evidence="4">DMT family protein</fullName>
    </recommendedName>
</protein>
<dbReference type="EMBL" id="ABFZ02000017">
    <property type="protein sequence ID" value="EDS16309.1"/>
    <property type="molecule type" value="Genomic_DNA"/>
</dbReference>
<dbReference type="eggNOG" id="COG3169">
    <property type="taxonomic scope" value="Bacteria"/>
</dbReference>
<gene>
    <name evidence="2" type="ORF">BACSTE_00981</name>
</gene>
<comment type="caution">
    <text evidence="2">The sequence shown here is derived from an EMBL/GenBank/DDBJ whole genome shotgun (WGS) entry which is preliminary data.</text>
</comment>